<comment type="similarity">
    <text evidence="2">Belongs to the amino acid/polyamine transporter 2 family.</text>
</comment>
<dbReference type="OrthoDB" id="5149338at2759"/>
<dbReference type="EMBL" id="PKSG01000049">
    <property type="protein sequence ID" value="POR39270.1"/>
    <property type="molecule type" value="Genomic_DNA"/>
</dbReference>
<comment type="subcellular location">
    <subcellularLocation>
        <location evidence="1">Membrane</location>
        <topology evidence="1">Multi-pass membrane protein</topology>
    </subcellularLocation>
</comment>
<evidence type="ECO:0000256" key="1">
    <source>
        <dbReference type="ARBA" id="ARBA00004141"/>
    </source>
</evidence>
<keyword evidence="3 7" id="KW-0812">Transmembrane</keyword>
<feature type="transmembrane region" description="Helical" evidence="7">
    <location>
        <begin position="129"/>
        <end position="154"/>
    </location>
</feature>
<feature type="region of interest" description="Disordered" evidence="6">
    <location>
        <begin position="1"/>
        <end position="29"/>
    </location>
</feature>
<keyword evidence="5 7" id="KW-0472">Membrane</keyword>
<evidence type="ECO:0000313" key="9">
    <source>
        <dbReference type="EMBL" id="POR39270.1"/>
    </source>
</evidence>
<feature type="domain" description="Amino acid transporter transmembrane" evidence="8">
    <location>
        <begin position="100"/>
        <end position="259"/>
    </location>
</feature>
<dbReference type="GO" id="GO:0016020">
    <property type="term" value="C:membrane"/>
    <property type="evidence" value="ECO:0007669"/>
    <property type="project" value="UniProtKB-SubCell"/>
</dbReference>
<evidence type="ECO:0000256" key="4">
    <source>
        <dbReference type="ARBA" id="ARBA00022989"/>
    </source>
</evidence>
<feature type="transmembrane region" description="Helical" evidence="7">
    <location>
        <begin position="240"/>
        <end position="261"/>
    </location>
</feature>
<evidence type="ECO:0000256" key="3">
    <source>
        <dbReference type="ARBA" id="ARBA00022692"/>
    </source>
</evidence>
<dbReference type="Pfam" id="PF01490">
    <property type="entry name" value="Aa_trans"/>
    <property type="match status" value="1"/>
</dbReference>
<feature type="transmembrane region" description="Helical" evidence="7">
    <location>
        <begin position="104"/>
        <end position="123"/>
    </location>
</feature>
<keyword evidence="4 7" id="KW-1133">Transmembrane helix</keyword>
<accession>A0A2S4L9Z8</accession>
<dbReference type="PANTHER" id="PTHR22950">
    <property type="entry name" value="AMINO ACID TRANSPORTER"/>
    <property type="match status" value="1"/>
</dbReference>
<dbReference type="STRING" id="94208.A0A2S4L9Z8"/>
<dbReference type="GO" id="GO:0015179">
    <property type="term" value="F:L-amino acid transmembrane transporter activity"/>
    <property type="evidence" value="ECO:0007669"/>
    <property type="project" value="TreeGrafter"/>
</dbReference>
<dbReference type="AlphaFoldDB" id="A0A2S4L9Z8"/>
<evidence type="ECO:0000313" key="10">
    <source>
        <dbReference type="Proteomes" id="UP000237481"/>
    </source>
</evidence>
<feature type="transmembrane region" description="Helical" evidence="7">
    <location>
        <begin position="175"/>
        <end position="195"/>
    </location>
</feature>
<organism evidence="9 10">
    <name type="scientific">Tolypocladium paradoxum</name>
    <dbReference type="NCBI Taxonomy" id="94208"/>
    <lineage>
        <taxon>Eukaryota</taxon>
        <taxon>Fungi</taxon>
        <taxon>Dikarya</taxon>
        <taxon>Ascomycota</taxon>
        <taxon>Pezizomycotina</taxon>
        <taxon>Sordariomycetes</taxon>
        <taxon>Hypocreomycetidae</taxon>
        <taxon>Hypocreales</taxon>
        <taxon>Ophiocordycipitaceae</taxon>
        <taxon>Tolypocladium</taxon>
    </lineage>
</organism>
<dbReference type="InterPro" id="IPR013057">
    <property type="entry name" value="AA_transpt_TM"/>
</dbReference>
<keyword evidence="10" id="KW-1185">Reference proteome</keyword>
<protein>
    <submittedName>
        <fullName evidence="9">N amino acid transport system protein</fullName>
    </submittedName>
</protein>
<feature type="transmembrane region" description="Helical" evidence="7">
    <location>
        <begin position="207"/>
        <end position="228"/>
    </location>
</feature>
<sequence>MSDSRPRSRAPSYATAGSISQDSKKARNSSIRSRFVLSSRCAATFGGPNVDIGPRISAAPVGLPDLPPGTTKSDGENAVAQRLQENDESGSGIKYRSCCWPKTAALLFAEYIGLAIMCFPAAYSQMGWFGGLLATVLNAALYQYTSLTLWEFCLRHPEVRDVCDIGRMILGGEAWGWWVTAVMFVANNTGLHVIVGSQYLNTAAASWSTPLCRTVLFSGIVSVICCITSLPRTFSKLSHLATLSAFFTLVSVILATVFMAIQAHPAN</sequence>
<evidence type="ECO:0000256" key="6">
    <source>
        <dbReference type="SAM" id="MobiDB-lite"/>
    </source>
</evidence>
<name>A0A2S4L9Z8_9HYPO</name>
<evidence type="ECO:0000256" key="5">
    <source>
        <dbReference type="ARBA" id="ARBA00023136"/>
    </source>
</evidence>
<proteinExistence type="inferred from homology"/>
<gene>
    <name evidence="9" type="ORF">TPAR_00525</name>
</gene>
<evidence type="ECO:0000259" key="8">
    <source>
        <dbReference type="Pfam" id="PF01490"/>
    </source>
</evidence>
<dbReference type="Proteomes" id="UP000237481">
    <property type="component" value="Unassembled WGS sequence"/>
</dbReference>
<reference evidence="9 10" key="1">
    <citation type="submission" date="2018-01" db="EMBL/GenBank/DDBJ databases">
        <title>Harnessing the power of phylogenomics to disentangle the directionality and signatures of interkingdom host jumping in the parasitic fungal genus Tolypocladium.</title>
        <authorList>
            <person name="Quandt C.A."/>
            <person name="Patterson W."/>
            <person name="Spatafora J.W."/>
        </authorList>
    </citation>
    <scope>NUCLEOTIDE SEQUENCE [LARGE SCALE GENOMIC DNA]</scope>
    <source>
        <strain evidence="9 10">NRBC 100945</strain>
    </source>
</reference>
<dbReference type="PANTHER" id="PTHR22950:SF20">
    <property type="entry name" value="AMINO ACID TRANSPORTER (EUROFUNG)"/>
    <property type="match status" value="1"/>
</dbReference>
<comment type="caution">
    <text evidence="9">The sequence shown here is derived from an EMBL/GenBank/DDBJ whole genome shotgun (WGS) entry which is preliminary data.</text>
</comment>
<evidence type="ECO:0000256" key="7">
    <source>
        <dbReference type="SAM" id="Phobius"/>
    </source>
</evidence>
<evidence type="ECO:0000256" key="2">
    <source>
        <dbReference type="ARBA" id="ARBA00008066"/>
    </source>
</evidence>